<dbReference type="HOGENOM" id="CLU_1716317_0_0_1"/>
<dbReference type="EMBL" id="ABEU02000002">
    <property type="protein sequence ID" value="PNR60613.1"/>
    <property type="molecule type" value="Genomic_DNA"/>
</dbReference>
<reference evidence="3" key="3">
    <citation type="submission" date="2020-12" db="UniProtKB">
        <authorList>
            <consortium name="EnsemblPlants"/>
        </authorList>
    </citation>
    <scope>IDENTIFICATION</scope>
</reference>
<evidence type="ECO:0000256" key="1">
    <source>
        <dbReference type="SAM" id="MobiDB-lite"/>
    </source>
</evidence>
<dbReference type="EnsemblPlants" id="Pp3c2_29950V3.2">
    <property type="protein sequence ID" value="PAC:32933519.CDS.1"/>
    <property type="gene ID" value="Pp3c2_29950"/>
</dbReference>
<evidence type="ECO:0000313" key="3">
    <source>
        <dbReference type="EnsemblPlants" id="PAC:32933518.CDS.1"/>
    </source>
</evidence>
<feature type="compositionally biased region" description="Polar residues" evidence="1">
    <location>
        <begin position="57"/>
        <end position="73"/>
    </location>
</feature>
<keyword evidence="4" id="KW-1185">Reference proteome</keyword>
<proteinExistence type="predicted"/>
<sequence>MATKVHDQGDDQDFSEIDTILAQAKLGLRRDRCREHRLRRNTNLSDIPENSTHEPSNETTAFAASQDTSQPEITTRDGHKRLHQRLQILSFIAPMKWLRAYMGCMMAVHDDNYDVARVMKRTRMMGELQYPAHSSRQ</sequence>
<dbReference type="EnsemblPlants" id="Pp3c2_29950V3.1">
    <property type="protein sequence ID" value="PAC:32933518.CDS.1"/>
    <property type="gene ID" value="Pp3c2_29950"/>
</dbReference>
<name>A9RQX3_PHYPA</name>
<evidence type="ECO:0000313" key="4">
    <source>
        <dbReference type="Proteomes" id="UP000006727"/>
    </source>
</evidence>
<dbReference type="InParanoid" id="A9RQX3"/>
<dbReference type="EnsemblPlants" id="Pp3c2_29950V3.3">
    <property type="protein sequence ID" value="PAC:32933520.CDS.1"/>
    <property type="gene ID" value="Pp3c2_29950"/>
</dbReference>
<organism evidence="2">
    <name type="scientific">Physcomitrium patens</name>
    <name type="common">Spreading-leaved earth moss</name>
    <name type="synonym">Physcomitrella patens</name>
    <dbReference type="NCBI Taxonomy" id="3218"/>
    <lineage>
        <taxon>Eukaryota</taxon>
        <taxon>Viridiplantae</taxon>
        <taxon>Streptophyta</taxon>
        <taxon>Embryophyta</taxon>
        <taxon>Bryophyta</taxon>
        <taxon>Bryophytina</taxon>
        <taxon>Bryopsida</taxon>
        <taxon>Funariidae</taxon>
        <taxon>Funariales</taxon>
        <taxon>Funariaceae</taxon>
        <taxon>Physcomitrium</taxon>
    </lineage>
</organism>
<reference evidence="2 4" key="2">
    <citation type="journal article" date="2018" name="Plant J.">
        <title>The Physcomitrella patens chromosome-scale assembly reveals moss genome structure and evolution.</title>
        <authorList>
            <person name="Lang D."/>
            <person name="Ullrich K.K."/>
            <person name="Murat F."/>
            <person name="Fuchs J."/>
            <person name="Jenkins J."/>
            <person name="Haas F.B."/>
            <person name="Piednoel M."/>
            <person name="Gundlach H."/>
            <person name="Van Bel M."/>
            <person name="Meyberg R."/>
            <person name="Vives C."/>
            <person name="Morata J."/>
            <person name="Symeonidi A."/>
            <person name="Hiss M."/>
            <person name="Muchero W."/>
            <person name="Kamisugi Y."/>
            <person name="Saleh O."/>
            <person name="Blanc G."/>
            <person name="Decker E.L."/>
            <person name="van Gessel N."/>
            <person name="Grimwood J."/>
            <person name="Hayes R.D."/>
            <person name="Graham S.W."/>
            <person name="Gunter L.E."/>
            <person name="McDaniel S.F."/>
            <person name="Hoernstein S.N.W."/>
            <person name="Larsson A."/>
            <person name="Li F.W."/>
            <person name="Perroud P.F."/>
            <person name="Phillips J."/>
            <person name="Ranjan P."/>
            <person name="Rokshar D.S."/>
            <person name="Rothfels C.J."/>
            <person name="Schneider L."/>
            <person name="Shu S."/>
            <person name="Stevenson D.W."/>
            <person name="Thummler F."/>
            <person name="Tillich M."/>
            <person name="Villarreal Aguilar J.C."/>
            <person name="Widiez T."/>
            <person name="Wong G.K."/>
            <person name="Wymore A."/>
            <person name="Zhang Y."/>
            <person name="Zimmer A.D."/>
            <person name="Quatrano R.S."/>
            <person name="Mayer K.F.X."/>
            <person name="Goodstein D."/>
            <person name="Casacuberta J.M."/>
            <person name="Vandepoele K."/>
            <person name="Reski R."/>
            <person name="Cuming A.C."/>
            <person name="Tuskan G.A."/>
            <person name="Maumus F."/>
            <person name="Salse J."/>
            <person name="Schmutz J."/>
            <person name="Rensing S.A."/>
        </authorList>
    </citation>
    <scope>NUCLEOTIDE SEQUENCE [LARGE SCALE GENOMIC DNA]</scope>
    <source>
        <strain evidence="3 4">cv. Gransden 2004</strain>
    </source>
</reference>
<accession>A9RQX3</accession>
<gene>
    <name evidence="2" type="ORF">PHYPA_003406</name>
</gene>
<reference evidence="2 4" key="1">
    <citation type="journal article" date="2008" name="Science">
        <title>The Physcomitrella genome reveals evolutionary insights into the conquest of land by plants.</title>
        <authorList>
            <person name="Rensing S."/>
            <person name="Lang D."/>
            <person name="Zimmer A."/>
            <person name="Terry A."/>
            <person name="Salamov A."/>
            <person name="Shapiro H."/>
            <person name="Nishiyama T."/>
            <person name="Perroud P.-F."/>
            <person name="Lindquist E."/>
            <person name="Kamisugi Y."/>
            <person name="Tanahashi T."/>
            <person name="Sakakibara K."/>
            <person name="Fujita T."/>
            <person name="Oishi K."/>
            <person name="Shin-I T."/>
            <person name="Kuroki Y."/>
            <person name="Toyoda A."/>
            <person name="Suzuki Y."/>
            <person name="Hashimoto A."/>
            <person name="Yamaguchi K."/>
            <person name="Sugano A."/>
            <person name="Kohara Y."/>
            <person name="Fujiyama A."/>
            <person name="Anterola A."/>
            <person name="Aoki S."/>
            <person name="Ashton N."/>
            <person name="Barbazuk W.B."/>
            <person name="Barker E."/>
            <person name="Bennetzen J."/>
            <person name="Bezanilla M."/>
            <person name="Blankenship R."/>
            <person name="Cho S.H."/>
            <person name="Dutcher S."/>
            <person name="Estelle M."/>
            <person name="Fawcett J.A."/>
            <person name="Gundlach H."/>
            <person name="Hanada K."/>
            <person name="Heyl A."/>
            <person name="Hicks K.A."/>
            <person name="Hugh J."/>
            <person name="Lohr M."/>
            <person name="Mayer K."/>
            <person name="Melkozernov A."/>
            <person name="Murata T."/>
            <person name="Nelson D."/>
            <person name="Pils B."/>
            <person name="Prigge M."/>
            <person name="Reiss B."/>
            <person name="Renner T."/>
            <person name="Rombauts S."/>
            <person name="Rushton P."/>
            <person name="Sanderfoot A."/>
            <person name="Schween G."/>
            <person name="Shiu S.-H."/>
            <person name="Stueber K."/>
            <person name="Theodoulou F.L."/>
            <person name="Tu H."/>
            <person name="Van de Peer Y."/>
            <person name="Verrier P.J."/>
            <person name="Waters E."/>
            <person name="Wood A."/>
            <person name="Yang L."/>
            <person name="Cove D."/>
            <person name="Cuming A."/>
            <person name="Hasebe M."/>
            <person name="Lucas S."/>
            <person name="Mishler D.B."/>
            <person name="Reski R."/>
            <person name="Grigoriev I."/>
            <person name="Quatrano R.S."/>
            <person name="Boore J.L."/>
        </authorList>
    </citation>
    <scope>NUCLEOTIDE SEQUENCE [LARGE SCALE GENOMIC DNA]</scope>
    <source>
        <strain evidence="3 4">cv. Gransden 2004</strain>
    </source>
</reference>
<dbReference type="Gramene" id="Pp3c2_29950V3.1">
    <property type="protein sequence ID" value="PAC:32933518.CDS.1"/>
    <property type="gene ID" value="Pp3c2_29950"/>
</dbReference>
<dbReference type="PaxDb" id="3218-PP1S22_66V6.1"/>
<evidence type="ECO:0000313" key="2">
    <source>
        <dbReference type="EMBL" id="PNR60613.1"/>
    </source>
</evidence>
<dbReference type="Gramene" id="Pp3c2_29950V3.2">
    <property type="protein sequence ID" value="PAC:32933519.CDS.1"/>
    <property type="gene ID" value="Pp3c2_29950"/>
</dbReference>
<dbReference type="Proteomes" id="UP000006727">
    <property type="component" value="Chromosome 2"/>
</dbReference>
<protein>
    <submittedName>
        <fullName evidence="2 3">Uncharacterized protein</fullName>
    </submittedName>
</protein>
<feature type="region of interest" description="Disordered" evidence="1">
    <location>
        <begin position="37"/>
        <end position="79"/>
    </location>
</feature>
<feature type="compositionally biased region" description="Polar residues" evidence="1">
    <location>
        <begin position="41"/>
        <end position="50"/>
    </location>
</feature>
<dbReference type="AlphaFoldDB" id="A9RQX3"/>
<dbReference type="Gramene" id="Pp3c2_29950V3.3">
    <property type="protein sequence ID" value="PAC:32933520.CDS.1"/>
    <property type="gene ID" value="Pp3c2_29950"/>
</dbReference>